<dbReference type="PANTHER" id="PTHR10037">
    <property type="entry name" value="VOLTAGE-GATED CATION CHANNEL CALCIUM AND SODIUM"/>
    <property type="match status" value="1"/>
</dbReference>
<dbReference type="PANTHER" id="PTHR10037:SF62">
    <property type="entry name" value="SODIUM CHANNEL PROTEIN 60E"/>
    <property type="match status" value="1"/>
</dbReference>
<evidence type="ECO:0000256" key="2">
    <source>
        <dbReference type="ARBA" id="ARBA00022692"/>
    </source>
</evidence>
<evidence type="ECO:0000256" key="1">
    <source>
        <dbReference type="ARBA" id="ARBA00004141"/>
    </source>
</evidence>
<dbReference type="PROSITE" id="PS50222">
    <property type="entry name" value="EF_HAND_2"/>
    <property type="match status" value="1"/>
</dbReference>
<sequence>MTLSPVYEFKADLEDLLQLVQEQHEALTLALRQSFCEKDSTPSKSPPVSTLHSIQFGLDVRTLQPEPLESEDQPPTCTLELAESPNWKSYAQSETCFSGSEGECGTPGQLDKVLNPSRSQLVDPAIQLKGWARLRELLRQRIDYFAGVLVLINSLFMVFELEIEGLYSGATLGLSTDVGFKSMEPTFRVIDSLFVYIYVAELFVRMWVERREFIRHFSNWFDILLVLAGLADIYIISPMADGGSAARNIAILRLFRATKSFRSMRMVRTFRLFHGLRLLVKACTSFLPSLAWSMVLLAVFMSMGALIMGNLLQVYIVGEEDVGTEEDRIWVWHYYGTATRSLWTLYEITFAGNWPTRARPVMEKVSQMFVIFFFAYVTVIVFAVLRVISAVFLKDTLDAANNDAENMMIESQLQKKEYIKRLESVFRALDEHGDGMITQERLQQMLQNPKVQAYFRTLDVDVTETSALFHLLDDGDGQVTLDEFIDGILKCKGPARAIDQVAMHSDLKQLDRKISKVLRALRASKPSKKDGDFEAQVMREKSHAENLRVFRMAGSFKRMVTD</sequence>
<evidence type="ECO:0000313" key="9">
    <source>
        <dbReference type="EMBL" id="CAK9063642.1"/>
    </source>
</evidence>
<dbReference type="InterPro" id="IPR005821">
    <property type="entry name" value="Ion_trans_dom"/>
</dbReference>
<evidence type="ECO:0000313" key="10">
    <source>
        <dbReference type="Proteomes" id="UP001642464"/>
    </source>
</evidence>
<comment type="caution">
    <text evidence="9">The sequence shown here is derived from an EMBL/GenBank/DDBJ whole genome shotgun (WGS) entry which is preliminary data.</text>
</comment>
<feature type="transmembrane region" description="Helical" evidence="6">
    <location>
        <begin position="189"/>
        <end position="208"/>
    </location>
</feature>
<evidence type="ECO:0000256" key="6">
    <source>
        <dbReference type="SAM" id="Phobius"/>
    </source>
</evidence>
<keyword evidence="9" id="KW-0407">Ion channel</keyword>
<dbReference type="Proteomes" id="UP001642464">
    <property type="component" value="Unassembled WGS sequence"/>
</dbReference>
<proteinExistence type="predicted"/>
<dbReference type="InterPro" id="IPR002048">
    <property type="entry name" value="EF_hand_dom"/>
</dbReference>
<feature type="transmembrane region" description="Helical" evidence="6">
    <location>
        <begin position="369"/>
        <end position="393"/>
    </location>
</feature>
<gene>
    <name evidence="8" type="ORF">SCF082_LOCUS32219</name>
    <name evidence="9" type="ORF">SCF082_LOCUS32925</name>
</gene>
<evidence type="ECO:0000313" key="8">
    <source>
        <dbReference type="EMBL" id="CAK9061546.1"/>
    </source>
</evidence>
<keyword evidence="10" id="KW-1185">Reference proteome</keyword>
<dbReference type="Gene3D" id="1.10.287.70">
    <property type="match status" value="1"/>
</dbReference>
<keyword evidence="5" id="KW-0175">Coiled coil</keyword>
<evidence type="ECO:0000259" key="7">
    <source>
        <dbReference type="PROSITE" id="PS50222"/>
    </source>
</evidence>
<evidence type="ECO:0000256" key="4">
    <source>
        <dbReference type="ARBA" id="ARBA00023136"/>
    </source>
</evidence>
<dbReference type="GO" id="GO:0034220">
    <property type="term" value="P:monoatomic ion transmembrane transport"/>
    <property type="evidence" value="ECO:0007669"/>
    <property type="project" value="UniProtKB-KW"/>
</dbReference>
<dbReference type="Pfam" id="PF00520">
    <property type="entry name" value="Ion_trans"/>
    <property type="match status" value="1"/>
</dbReference>
<dbReference type="EMBL" id="CAXAMM010027779">
    <property type="protein sequence ID" value="CAK9061546.1"/>
    <property type="molecule type" value="Genomic_DNA"/>
</dbReference>
<feature type="transmembrane region" description="Helical" evidence="6">
    <location>
        <begin position="142"/>
        <end position="159"/>
    </location>
</feature>
<dbReference type="InterPro" id="IPR027359">
    <property type="entry name" value="Volt_channel_dom_sf"/>
</dbReference>
<keyword evidence="4 6" id="KW-0472">Membrane</keyword>
<feature type="transmembrane region" description="Helical" evidence="6">
    <location>
        <begin position="286"/>
        <end position="307"/>
    </location>
</feature>
<feature type="domain" description="EF-hand" evidence="7">
    <location>
        <begin position="417"/>
        <end position="452"/>
    </location>
</feature>
<dbReference type="SUPFAM" id="SSF81324">
    <property type="entry name" value="Voltage-gated potassium channels"/>
    <property type="match status" value="1"/>
</dbReference>
<protein>
    <submittedName>
        <fullName evidence="9">Sodium channel protein type 11 subunit alpha (NaN) (Sensory neuron sodium channel 2) (Sodium channel protein type XI subunit alpha) (Voltage-gated sodium channel subunit alpha Nav1.9)</fullName>
    </submittedName>
</protein>
<feature type="transmembrane region" description="Helical" evidence="6">
    <location>
        <begin position="220"/>
        <end position="237"/>
    </location>
</feature>
<comment type="subcellular location">
    <subcellularLocation>
        <location evidence="1">Membrane</location>
        <topology evidence="1">Multi-pass membrane protein</topology>
    </subcellularLocation>
</comment>
<keyword evidence="3 6" id="KW-1133">Transmembrane helix</keyword>
<keyword evidence="9" id="KW-0406">Ion transport</keyword>
<accession>A0ABP0NIN5</accession>
<dbReference type="Gene3D" id="1.10.238.10">
    <property type="entry name" value="EF-hand"/>
    <property type="match status" value="1"/>
</dbReference>
<organism evidence="9 10">
    <name type="scientific">Durusdinium trenchii</name>
    <dbReference type="NCBI Taxonomy" id="1381693"/>
    <lineage>
        <taxon>Eukaryota</taxon>
        <taxon>Sar</taxon>
        <taxon>Alveolata</taxon>
        <taxon>Dinophyceae</taxon>
        <taxon>Suessiales</taxon>
        <taxon>Symbiodiniaceae</taxon>
        <taxon>Durusdinium</taxon>
    </lineage>
</organism>
<dbReference type="SUPFAM" id="SSF47473">
    <property type="entry name" value="EF-hand"/>
    <property type="match status" value="1"/>
</dbReference>
<dbReference type="InterPro" id="IPR043203">
    <property type="entry name" value="VGCC_Ca_Na"/>
</dbReference>
<dbReference type="InterPro" id="IPR011992">
    <property type="entry name" value="EF-hand-dom_pair"/>
</dbReference>
<keyword evidence="2 6" id="KW-0812">Transmembrane</keyword>
<evidence type="ECO:0000256" key="3">
    <source>
        <dbReference type="ARBA" id="ARBA00022989"/>
    </source>
</evidence>
<evidence type="ECO:0000256" key="5">
    <source>
        <dbReference type="SAM" id="Coils"/>
    </source>
</evidence>
<keyword evidence="9" id="KW-0813">Transport</keyword>
<feature type="coiled-coil region" evidence="5">
    <location>
        <begin position="390"/>
        <end position="417"/>
    </location>
</feature>
<dbReference type="Gene3D" id="1.20.120.350">
    <property type="entry name" value="Voltage-gated potassium channels. Chain C"/>
    <property type="match status" value="1"/>
</dbReference>
<dbReference type="Pfam" id="PF13499">
    <property type="entry name" value="EF-hand_7"/>
    <property type="match status" value="1"/>
</dbReference>
<reference evidence="9 10" key="1">
    <citation type="submission" date="2024-02" db="EMBL/GenBank/DDBJ databases">
        <authorList>
            <person name="Chen Y."/>
            <person name="Shah S."/>
            <person name="Dougan E. K."/>
            <person name="Thang M."/>
            <person name="Chan C."/>
        </authorList>
    </citation>
    <scope>NUCLEOTIDE SEQUENCE [LARGE SCALE GENOMIC DNA]</scope>
</reference>
<name>A0ABP0NIN5_9DINO</name>
<dbReference type="EMBL" id="CAXAMM010028890">
    <property type="protein sequence ID" value="CAK9063642.1"/>
    <property type="molecule type" value="Genomic_DNA"/>
</dbReference>